<dbReference type="EMBL" id="CM027688">
    <property type="protein sequence ID" value="KAG0516999.1"/>
    <property type="molecule type" value="Genomic_DNA"/>
</dbReference>
<evidence type="ECO:0000256" key="8">
    <source>
        <dbReference type="ARBA" id="ARBA00022786"/>
    </source>
</evidence>
<accession>A0A921U3U8</accession>
<evidence type="ECO:0000256" key="6">
    <source>
        <dbReference type="ARBA" id="ARBA00022723"/>
    </source>
</evidence>
<keyword evidence="8" id="KW-0833">Ubl conjugation pathway</keyword>
<comment type="pathway">
    <text evidence="2">Protein modification; protein ubiquitination.</text>
</comment>
<protein>
    <recommendedName>
        <fullName evidence="4">RING-type E3 ubiquitin transferase</fullName>
        <ecNumber evidence="4">2.3.2.27</ecNumber>
    </recommendedName>
</protein>
<name>A0A921U3U8_SORBI</name>
<evidence type="ECO:0000256" key="2">
    <source>
        <dbReference type="ARBA" id="ARBA00004906"/>
    </source>
</evidence>
<dbReference type="InterPro" id="IPR052088">
    <property type="entry name" value="E3_ubiquitin-ligase_SINA"/>
</dbReference>
<comment type="caution">
    <text evidence="13">The sequence shown here is derived from an EMBL/GenBank/DDBJ whole genome shotgun (WGS) entry which is preliminary data.</text>
</comment>
<dbReference type="Proteomes" id="UP000807115">
    <property type="component" value="Chromosome 9"/>
</dbReference>
<reference evidence="13" key="1">
    <citation type="journal article" date="2019" name="BMC Genomics">
        <title>A new reference genome for Sorghum bicolor reveals high levels of sequence similarity between sweet and grain genotypes: implications for the genetics of sugar metabolism.</title>
        <authorList>
            <person name="Cooper E.A."/>
            <person name="Brenton Z.W."/>
            <person name="Flinn B.S."/>
            <person name="Jenkins J."/>
            <person name="Shu S."/>
            <person name="Flowers D."/>
            <person name="Luo F."/>
            <person name="Wang Y."/>
            <person name="Xia P."/>
            <person name="Barry K."/>
            <person name="Daum C."/>
            <person name="Lipzen A."/>
            <person name="Yoshinaga Y."/>
            <person name="Schmutz J."/>
            <person name="Saski C."/>
            <person name="Vermerris W."/>
            <person name="Kresovich S."/>
        </authorList>
    </citation>
    <scope>NUCLEOTIDE SEQUENCE</scope>
</reference>
<reference evidence="13" key="2">
    <citation type="submission" date="2020-10" db="EMBL/GenBank/DDBJ databases">
        <authorList>
            <person name="Cooper E.A."/>
            <person name="Brenton Z.W."/>
            <person name="Flinn B.S."/>
            <person name="Jenkins J."/>
            <person name="Shu S."/>
            <person name="Flowers D."/>
            <person name="Luo F."/>
            <person name="Wang Y."/>
            <person name="Xia P."/>
            <person name="Barry K."/>
            <person name="Daum C."/>
            <person name="Lipzen A."/>
            <person name="Yoshinaga Y."/>
            <person name="Schmutz J."/>
            <person name="Saski C."/>
            <person name="Vermerris W."/>
            <person name="Kresovich S."/>
        </authorList>
    </citation>
    <scope>NUCLEOTIDE SEQUENCE</scope>
</reference>
<dbReference type="InterPro" id="IPR013083">
    <property type="entry name" value="Znf_RING/FYVE/PHD"/>
</dbReference>
<dbReference type="Gene3D" id="3.30.40.10">
    <property type="entry name" value="Zinc/RING finger domain, C3HC4 (zinc finger)"/>
    <property type="match status" value="1"/>
</dbReference>
<keyword evidence="6" id="KW-0479">Metal-binding</keyword>
<evidence type="ECO:0000256" key="7">
    <source>
        <dbReference type="ARBA" id="ARBA00022771"/>
    </source>
</evidence>
<dbReference type="PANTHER" id="PTHR10315:SF90">
    <property type="entry name" value="RING-TYPE E3 UBIQUITIN TRANSFERASE"/>
    <property type="match status" value="1"/>
</dbReference>
<dbReference type="PROSITE" id="PS51081">
    <property type="entry name" value="ZF_SIAH"/>
    <property type="match status" value="1"/>
</dbReference>
<keyword evidence="9" id="KW-0862">Zinc</keyword>
<dbReference type="GO" id="GO:0061630">
    <property type="term" value="F:ubiquitin protein ligase activity"/>
    <property type="evidence" value="ECO:0007669"/>
    <property type="project" value="UniProtKB-EC"/>
</dbReference>
<organism evidence="13 14">
    <name type="scientific">Sorghum bicolor</name>
    <name type="common">Sorghum</name>
    <name type="synonym">Sorghum vulgare</name>
    <dbReference type="NCBI Taxonomy" id="4558"/>
    <lineage>
        <taxon>Eukaryota</taxon>
        <taxon>Viridiplantae</taxon>
        <taxon>Streptophyta</taxon>
        <taxon>Embryophyta</taxon>
        <taxon>Tracheophyta</taxon>
        <taxon>Spermatophyta</taxon>
        <taxon>Magnoliopsida</taxon>
        <taxon>Liliopsida</taxon>
        <taxon>Poales</taxon>
        <taxon>Poaceae</taxon>
        <taxon>PACMAD clade</taxon>
        <taxon>Panicoideae</taxon>
        <taxon>Andropogonodae</taxon>
        <taxon>Andropogoneae</taxon>
        <taxon>Sorghinae</taxon>
        <taxon>Sorghum</taxon>
    </lineage>
</organism>
<evidence type="ECO:0000256" key="1">
    <source>
        <dbReference type="ARBA" id="ARBA00000900"/>
    </source>
</evidence>
<evidence type="ECO:0000256" key="10">
    <source>
        <dbReference type="PROSITE-ProRule" id="PRU00455"/>
    </source>
</evidence>
<comment type="similarity">
    <text evidence="3">Belongs to the SINA (Seven in absentia) family.</text>
</comment>
<evidence type="ECO:0000256" key="5">
    <source>
        <dbReference type="ARBA" id="ARBA00022679"/>
    </source>
</evidence>
<keyword evidence="5" id="KW-0808">Transferase</keyword>
<dbReference type="Pfam" id="PF21361">
    <property type="entry name" value="Sina_ZnF"/>
    <property type="match status" value="1"/>
</dbReference>
<evidence type="ECO:0000256" key="4">
    <source>
        <dbReference type="ARBA" id="ARBA00012483"/>
    </source>
</evidence>
<dbReference type="EC" id="2.3.2.27" evidence="4"/>
<evidence type="ECO:0000313" key="14">
    <source>
        <dbReference type="Proteomes" id="UP000807115"/>
    </source>
</evidence>
<keyword evidence="7 10" id="KW-0863">Zinc-finger</keyword>
<feature type="region of interest" description="Disordered" evidence="11">
    <location>
        <begin position="1"/>
        <end position="45"/>
    </location>
</feature>
<feature type="domain" description="SIAH-type" evidence="12">
    <location>
        <begin position="122"/>
        <end position="180"/>
    </location>
</feature>
<evidence type="ECO:0000256" key="11">
    <source>
        <dbReference type="SAM" id="MobiDB-lite"/>
    </source>
</evidence>
<evidence type="ECO:0000313" key="13">
    <source>
        <dbReference type="EMBL" id="KAG0516999.1"/>
    </source>
</evidence>
<dbReference type="AlphaFoldDB" id="A0A921U3U8"/>
<sequence length="332" mass="36312">MRLKRQKLPFPSSGCAGGAHNKKEKEKEMEKEKEKEKEKGSSGPLPAGAAAAVGYMSVEDADALDCGACYHPLKPPIFQCNEGHVVCSSCRDKLVPAGKCHVCGTATSNYHRCHAMERLVDSIRVPCPNAAYGCNTRPAYYDHHGHCKTCPYAPYHCPSKECSFFGSTDALLDHLTGAHGWPSPTNISVFEMHSICLYDGFNFLLADCAEDDNHGNTTTTISSNKYLFLLNVTRQSLGRAISVHLIGQGSPSEILRCVLSCSLVVYDRCERHKFLASHSLESEINVECMDLPNGPTDPADCSHFVVPHSVLGDKNKEDPIQVNVCISIINLQ</sequence>
<dbReference type="InterPro" id="IPR013010">
    <property type="entry name" value="Znf_SIAH"/>
</dbReference>
<gene>
    <name evidence="13" type="ORF">BDA96_09G050000</name>
</gene>
<evidence type="ECO:0000256" key="9">
    <source>
        <dbReference type="ARBA" id="ARBA00022833"/>
    </source>
</evidence>
<dbReference type="CDD" id="cd16571">
    <property type="entry name" value="RING-HC_SIAHs"/>
    <property type="match status" value="1"/>
</dbReference>
<dbReference type="InterPro" id="IPR049548">
    <property type="entry name" value="Sina-like_RING"/>
</dbReference>
<feature type="compositionally biased region" description="Basic and acidic residues" evidence="11">
    <location>
        <begin position="21"/>
        <end position="40"/>
    </location>
</feature>
<comment type="catalytic activity">
    <reaction evidence="1">
        <text>S-ubiquitinyl-[E2 ubiquitin-conjugating enzyme]-L-cysteine + [acceptor protein]-L-lysine = [E2 ubiquitin-conjugating enzyme]-L-cysteine + N(6)-ubiquitinyl-[acceptor protein]-L-lysine.</text>
        <dbReference type="EC" id="2.3.2.27"/>
    </reaction>
</comment>
<dbReference type="SUPFAM" id="SSF49599">
    <property type="entry name" value="TRAF domain-like"/>
    <property type="match status" value="1"/>
</dbReference>
<dbReference type="PANTHER" id="PTHR10315">
    <property type="entry name" value="E3 UBIQUITIN PROTEIN LIGASE SIAH"/>
    <property type="match status" value="1"/>
</dbReference>
<evidence type="ECO:0000256" key="3">
    <source>
        <dbReference type="ARBA" id="ARBA00009119"/>
    </source>
</evidence>
<evidence type="ECO:0000259" key="12">
    <source>
        <dbReference type="PROSITE" id="PS51081"/>
    </source>
</evidence>
<proteinExistence type="inferred from homology"/>
<dbReference type="Pfam" id="PF21362">
    <property type="entry name" value="Sina_RING"/>
    <property type="match status" value="1"/>
</dbReference>
<dbReference type="GO" id="GO:0008270">
    <property type="term" value="F:zinc ion binding"/>
    <property type="evidence" value="ECO:0007669"/>
    <property type="project" value="UniProtKB-KW"/>
</dbReference>